<evidence type="ECO:0000256" key="2">
    <source>
        <dbReference type="ARBA" id="ARBA00016337"/>
    </source>
</evidence>
<dbReference type="AlphaFoldDB" id="A0A7W8DNU0"/>
<keyword evidence="3 10" id="KW-0285">Flavoprotein</keyword>
<evidence type="ECO:0000313" key="13">
    <source>
        <dbReference type="Proteomes" id="UP000534294"/>
    </source>
</evidence>
<evidence type="ECO:0000256" key="9">
    <source>
        <dbReference type="ARBA" id="ARBA00048540"/>
    </source>
</evidence>
<evidence type="ECO:0000256" key="10">
    <source>
        <dbReference type="PIRNR" id="PIRNR006268"/>
    </source>
</evidence>
<reference evidence="12 13" key="1">
    <citation type="submission" date="2020-08" db="EMBL/GenBank/DDBJ databases">
        <title>Genomic Encyclopedia of Type Strains, Phase IV (KMG-IV): sequencing the most valuable type-strain genomes for metagenomic binning, comparative biology and taxonomic classification.</title>
        <authorList>
            <person name="Goeker M."/>
        </authorList>
    </citation>
    <scope>NUCLEOTIDE SEQUENCE [LARGE SCALE GENOMIC DNA]</scope>
    <source>
        <strain evidence="12 13">DSM 12251</strain>
    </source>
</reference>
<evidence type="ECO:0000313" key="12">
    <source>
        <dbReference type="EMBL" id="MBB5036647.1"/>
    </source>
</evidence>
<name>A0A7W8DNU0_9BACT</name>
<evidence type="ECO:0000256" key="4">
    <source>
        <dbReference type="ARBA" id="ARBA00022679"/>
    </source>
</evidence>
<dbReference type="PANTHER" id="PTHR30040">
    <property type="entry name" value="THIAMINE BIOSYNTHESIS LIPOPROTEIN APBE"/>
    <property type="match status" value="1"/>
</dbReference>
<dbReference type="EC" id="2.7.1.180" evidence="1 10"/>
<dbReference type="Proteomes" id="UP000534294">
    <property type="component" value="Unassembled WGS sequence"/>
</dbReference>
<gene>
    <name evidence="12" type="ORF">HNQ64_000881</name>
</gene>
<dbReference type="Pfam" id="PF02424">
    <property type="entry name" value="ApbE"/>
    <property type="match status" value="1"/>
</dbReference>
<comment type="caution">
    <text evidence="12">The sequence shown here is derived from an EMBL/GenBank/DDBJ whole genome shotgun (WGS) entry which is preliminary data.</text>
</comment>
<keyword evidence="6 10" id="KW-0274">FAD</keyword>
<feature type="binding site" evidence="11">
    <location>
        <position position="164"/>
    </location>
    <ligand>
        <name>Mg(2+)</name>
        <dbReference type="ChEBI" id="CHEBI:18420"/>
    </ligand>
</feature>
<keyword evidence="5 10" id="KW-0479">Metal-binding</keyword>
<organism evidence="12 13">
    <name type="scientific">Prosthecobacter dejongeii</name>
    <dbReference type="NCBI Taxonomy" id="48465"/>
    <lineage>
        <taxon>Bacteria</taxon>
        <taxon>Pseudomonadati</taxon>
        <taxon>Verrucomicrobiota</taxon>
        <taxon>Verrucomicrobiia</taxon>
        <taxon>Verrucomicrobiales</taxon>
        <taxon>Verrucomicrobiaceae</taxon>
        <taxon>Prosthecobacter</taxon>
    </lineage>
</organism>
<comment type="cofactor">
    <cofactor evidence="11">
        <name>Mg(2+)</name>
        <dbReference type="ChEBI" id="CHEBI:18420"/>
    </cofactor>
    <cofactor evidence="11">
        <name>Mn(2+)</name>
        <dbReference type="ChEBI" id="CHEBI:29035"/>
    </cofactor>
    <text evidence="11">Magnesium. Can also use manganese.</text>
</comment>
<dbReference type="SUPFAM" id="SSF143631">
    <property type="entry name" value="ApbE-like"/>
    <property type="match status" value="1"/>
</dbReference>
<evidence type="ECO:0000256" key="1">
    <source>
        <dbReference type="ARBA" id="ARBA00011955"/>
    </source>
</evidence>
<dbReference type="Gene3D" id="3.10.520.10">
    <property type="entry name" value="ApbE-like domains"/>
    <property type="match status" value="1"/>
</dbReference>
<evidence type="ECO:0000256" key="6">
    <source>
        <dbReference type="ARBA" id="ARBA00022827"/>
    </source>
</evidence>
<comment type="catalytic activity">
    <reaction evidence="9 10">
        <text>L-threonyl-[protein] + FAD = FMN-L-threonyl-[protein] + AMP + H(+)</text>
        <dbReference type="Rhea" id="RHEA:36847"/>
        <dbReference type="Rhea" id="RHEA-COMP:11060"/>
        <dbReference type="Rhea" id="RHEA-COMP:11061"/>
        <dbReference type="ChEBI" id="CHEBI:15378"/>
        <dbReference type="ChEBI" id="CHEBI:30013"/>
        <dbReference type="ChEBI" id="CHEBI:57692"/>
        <dbReference type="ChEBI" id="CHEBI:74257"/>
        <dbReference type="ChEBI" id="CHEBI:456215"/>
        <dbReference type="EC" id="2.7.1.180"/>
    </reaction>
</comment>
<evidence type="ECO:0000256" key="8">
    <source>
        <dbReference type="ARBA" id="ARBA00031306"/>
    </source>
</evidence>
<dbReference type="InterPro" id="IPR003374">
    <property type="entry name" value="ApbE-like_sf"/>
</dbReference>
<dbReference type="InterPro" id="IPR024932">
    <property type="entry name" value="ApbE"/>
</dbReference>
<keyword evidence="4 10" id="KW-0808">Transferase</keyword>
<dbReference type="PANTHER" id="PTHR30040:SF2">
    <property type="entry name" value="FAD:PROTEIN FMN TRANSFERASE"/>
    <property type="match status" value="1"/>
</dbReference>
<keyword evidence="13" id="KW-1185">Reference proteome</keyword>
<evidence type="ECO:0000256" key="3">
    <source>
        <dbReference type="ARBA" id="ARBA00022630"/>
    </source>
</evidence>
<feature type="binding site" evidence="11">
    <location>
        <position position="281"/>
    </location>
    <ligand>
        <name>Mg(2+)</name>
        <dbReference type="ChEBI" id="CHEBI:18420"/>
    </ligand>
</feature>
<comment type="similarity">
    <text evidence="10">Belongs to the ApbE family.</text>
</comment>
<evidence type="ECO:0000256" key="7">
    <source>
        <dbReference type="ARBA" id="ARBA00022842"/>
    </source>
</evidence>
<dbReference type="RefSeq" id="WP_184205698.1">
    <property type="nucleotide sequence ID" value="NZ_JACHIF010000001.1"/>
</dbReference>
<sequence>MSKAASSTPAVIPPDSRGVRSLAFKAMGTACVIQFRCEDQKAALKFLAEALGWLGEFEAKFSRFRPDSLLSQINQAAGQRWVEIDAEMEQMLDMGEAMHRLTEGLLDPAMLPLIQLWDWKKVHERLPLEAEVQKALTLSNWKEVERKPGKIYLPRTGMGLDFGGFGKEHAVDQVIAIARRHGIVDILVDLGRDILALGGNGQHPFWHVGIQDGVQTDRCIGGLAVSGYAVCASGDYARRFEHGGVRYGHILDRRTGWPVRHGLRAVTVVAPTSLIAGIYSTCVFVLGRKEGLQFAESAPGVEACLQGEQGVTATRHFRQYQVQSA</sequence>
<dbReference type="GO" id="GO:0046872">
    <property type="term" value="F:metal ion binding"/>
    <property type="evidence" value="ECO:0007669"/>
    <property type="project" value="UniProtKB-UniRule"/>
</dbReference>
<protein>
    <recommendedName>
        <fullName evidence="2 10">FAD:protein FMN transferase</fullName>
        <ecNumber evidence="1 10">2.7.1.180</ecNumber>
    </recommendedName>
    <alternativeName>
        <fullName evidence="8 10">Flavin transferase</fullName>
    </alternativeName>
</protein>
<keyword evidence="7 10" id="KW-0460">Magnesium</keyword>
<dbReference type="EMBL" id="JACHIF010000001">
    <property type="protein sequence ID" value="MBB5036647.1"/>
    <property type="molecule type" value="Genomic_DNA"/>
</dbReference>
<dbReference type="PIRSF" id="PIRSF006268">
    <property type="entry name" value="ApbE"/>
    <property type="match status" value="1"/>
</dbReference>
<proteinExistence type="inferred from homology"/>
<accession>A0A7W8DNU0</accession>
<evidence type="ECO:0000256" key="11">
    <source>
        <dbReference type="PIRSR" id="PIRSR006268-2"/>
    </source>
</evidence>
<keyword evidence="12" id="KW-0449">Lipoprotein</keyword>
<dbReference type="GO" id="GO:0016740">
    <property type="term" value="F:transferase activity"/>
    <property type="evidence" value="ECO:0007669"/>
    <property type="project" value="UniProtKB-UniRule"/>
</dbReference>
<evidence type="ECO:0000256" key="5">
    <source>
        <dbReference type="ARBA" id="ARBA00022723"/>
    </source>
</evidence>